<evidence type="ECO:0000256" key="1">
    <source>
        <dbReference type="SAM" id="Phobius"/>
    </source>
</evidence>
<gene>
    <name evidence="2" type="ORF">PMAYCL1PPCAC_17220</name>
</gene>
<protein>
    <recommendedName>
        <fullName evidence="4">G protein-coupled receptor</fullName>
    </recommendedName>
</protein>
<feature type="transmembrane region" description="Helical" evidence="1">
    <location>
        <begin position="67"/>
        <end position="83"/>
    </location>
</feature>
<reference evidence="3" key="1">
    <citation type="submission" date="2022-10" db="EMBL/GenBank/DDBJ databases">
        <title>Genome assembly of Pristionchus species.</title>
        <authorList>
            <person name="Yoshida K."/>
            <person name="Sommer R.J."/>
        </authorList>
    </citation>
    <scope>NUCLEOTIDE SEQUENCE [LARGE SCALE GENOMIC DNA]</scope>
    <source>
        <strain evidence="3">RS5460</strain>
    </source>
</reference>
<organism evidence="2 3">
    <name type="scientific">Pristionchus mayeri</name>
    <dbReference type="NCBI Taxonomy" id="1317129"/>
    <lineage>
        <taxon>Eukaryota</taxon>
        <taxon>Metazoa</taxon>
        <taxon>Ecdysozoa</taxon>
        <taxon>Nematoda</taxon>
        <taxon>Chromadorea</taxon>
        <taxon>Rhabditida</taxon>
        <taxon>Rhabditina</taxon>
        <taxon>Diplogasteromorpha</taxon>
        <taxon>Diplogasteroidea</taxon>
        <taxon>Neodiplogasteridae</taxon>
        <taxon>Pristionchus</taxon>
    </lineage>
</organism>
<accession>A0AAN5I089</accession>
<sequence>MIVVLGPPGEIHIFRYGSSNCFLIRHLYFVEAYLLFTTSLLVVSFLLKSTHLSHKTHRIQERLTKMVVVFIFFVAPMLSWVHLSTVDTTAWSGRLLMTTRTAITIALALKPLAQSVIFLSKNPSLRR</sequence>
<feature type="non-terminal residue" evidence="2">
    <location>
        <position position="127"/>
    </location>
</feature>
<feature type="transmembrane region" description="Helical" evidence="1">
    <location>
        <begin position="27"/>
        <end position="47"/>
    </location>
</feature>
<feature type="transmembrane region" description="Helical" evidence="1">
    <location>
        <begin position="95"/>
        <end position="119"/>
    </location>
</feature>
<dbReference type="AlphaFoldDB" id="A0AAN5I089"/>
<dbReference type="EMBL" id="BTRK01000004">
    <property type="protein sequence ID" value="GMR47025.1"/>
    <property type="molecule type" value="Genomic_DNA"/>
</dbReference>
<keyword evidence="1" id="KW-0812">Transmembrane</keyword>
<evidence type="ECO:0000313" key="2">
    <source>
        <dbReference type="EMBL" id="GMR47025.1"/>
    </source>
</evidence>
<keyword evidence="3" id="KW-1185">Reference proteome</keyword>
<comment type="caution">
    <text evidence="2">The sequence shown here is derived from an EMBL/GenBank/DDBJ whole genome shotgun (WGS) entry which is preliminary data.</text>
</comment>
<dbReference type="Proteomes" id="UP001328107">
    <property type="component" value="Unassembled WGS sequence"/>
</dbReference>
<evidence type="ECO:0008006" key="4">
    <source>
        <dbReference type="Google" id="ProtNLM"/>
    </source>
</evidence>
<evidence type="ECO:0000313" key="3">
    <source>
        <dbReference type="Proteomes" id="UP001328107"/>
    </source>
</evidence>
<keyword evidence="1" id="KW-0472">Membrane</keyword>
<proteinExistence type="predicted"/>
<name>A0AAN5I089_9BILA</name>
<keyword evidence="1" id="KW-1133">Transmembrane helix</keyword>